<gene>
    <name evidence="2" type="ORF">PILCRDRAFT_15225</name>
</gene>
<sequence>MFSEFKIIVADTINRTPTLDETHTHLVILRDGYRCAVTGHYDTEHPKIPEDEDETQVDLLAAHILRRAIAVFKGTDNNSDEVRTFLRNYADLRIESIEDIANIIDDPSNGLALEANAHNGFDRFRWSLKQTENPNEYTTVIYEKRGHGLLKPGAGRIVRFTDHSRDFREPSSPRKRTRTEAISFDLPNPLFIRIHCAST</sequence>
<dbReference type="EMBL" id="KN833082">
    <property type="protein sequence ID" value="KIM73428.1"/>
    <property type="molecule type" value="Genomic_DNA"/>
</dbReference>
<name>A0A0C3AHY6_PILCF</name>
<reference evidence="2 3" key="1">
    <citation type="submission" date="2014-04" db="EMBL/GenBank/DDBJ databases">
        <authorList>
            <consortium name="DOE Joint Genome Institute"/>
            <person name="Kuo A."/>
            <person name="Tarkka M."/>
            <person name="Buscot F."/>
            <person name="Kohler A."/>
            <person name="Nagy L.G."/>
            <person name="Floudas D."/>
            <person name="Copeland A."/>
            <person name="Barry K.W."/>
            <person name="Cichocki N."/>
            <person name="Veneault-Fourrey C."/>
            <person name="LaButti K."/>
            <person name="Lindquist E.A."/>
            <person name="Lipzen A."/>
            <person name="Lundell T."/>
            <person name="Morin E."/>
            <person name="Murat C."/>
            <person name="Sun H."/>
            <person name="Tunlid A."/>
            <person name="Henrissat B."/>
            <person name="Grigoriev I.V."/>
            <person name="Hibbett D.S."/>
            <person name="Martin F."/>
            <person name="Nordberg H.P."/>
            <person name="Cantor M.N."/>
            <person name="Hua S.X."/>
        </authorList>
    </citation>
    <scope>NUCLEOTIDE SEQUENCE [LARGE SCALE GENOMIC DNA]</scope>
    <source>
        <strain evidence="2 3">F 1598</strain>
    </source>
</reference>
<evidence type="ECO:0000313" key="3">
    <source>
        <dbReference type="Proteomes" id="UP000054166"/>
    </source>
</evidence>
<keyword evidence="3" id="KW-1185">Reference proteome</keyword>
<dbReference type="Pfam" id="PF13391">
    <property type="entry name" value="HNH_2"/>
    <property type="match status" value="1"/>
</dbReference>
<dbReference type="InParanoid" id="A0A0C3AHY6"/>
<dbReference type="STRING" id="765440.A0A0C3AHY6"/>
<organism evidence="2 3">
    <name type="scientific">Piloderma croceum (strain F 1598)</name>
    <dbReference type="NCBI Taxonomy" id="765440"/>
    <lineage>
        <taxon>Eukaryota</taxon>
        <taxon>Fungi</taxon>
        <taxon>Dikarya</taxon>
        <taxon>Basidiomycota</taxon>
        <taxon>Agaricomycotina</taxon>
        <taxon>Agaricomycetes</taxon>
        <taxon>Agaricomycetidae</taxon>
        <taxon>Atheliales</taxon>
        <taxon>Atheliaceae</taxon>
        <taxon>Piloderma</taxon>
    </lineage>
</organism>
<dbReference type="InterPro" id="IPR003615">
    <property type="entry name" value="HNH_nuc"/>
</dbReference>
<dbReference type="Proteomes" id="UP000054166">
    <property type="component" value="Unassembled WGS sequence"/>
</dbReference>
<reference evidence="3" key="2">
    <citation type="submission" date="2015-01" db="EMBL/GenBank/DDBJ databases">
        <title>Evolutionary Origins and Diversification of the Mycorrhizal Mutualists.</title>
        <authorList>
            <consortium name="DOE Joint Genome Institute"/>
            <consortium name="Mycorrhizal Genomics Consortium"/>
            <person name="Kohler A."/>
            <person name="Kuo A."/>
            <person name="Nagy L.G."/>
            <person name="Floudas D."/>
            <person name="Copeland A."/>
            <person name="Barry K.W."/>
            <person name="Cichocki N."/>
            <person name="Veneault-Fourrey C."/>
            <person name="LaButti K."/>
            <person name="Lindquist E.A."/>
            <person name="Lipzen A."/>
            <person name="Lundell T."/>
            <person name="Morin E."/>
            <person name="Murat C."/>
            <person name="Riley R."/>
            <person name="Ohm R."/>
            <person name="Sun H."/>
            <person name="Tunlid A."/>
            <person name="Henrissat B."/>
            <person name="Grigoriev I.V."/>
            <person name="Hibbett D.S."/>
            <person name="Martin F."/>
        </authorList>
    </citation>
    <scope>NUCLEOTIDE SEQUENCE [LARGE SCALE GENOMIC DNA]</scope>
    <source>
        <strain evidence="3">F 1598</strain>
    </source>
</reference>
<dbReference type="HOGENOM" id="CLU_1372675_0_0_1"/>
<proteinExistence type="predicted"/>
<dbReference type="OrthoDB" id="3163863at2759"/>
<evidence type="ECO:0000259" key="1">
    <source>
        <dbReference type="Pfam" id="PF13391"/>
    </source>
</evidence>
<accession>A0A0C3AHY6</accession>
<feature type="domain" description="HNH nuclease" evidence="1">
    <location>
        <begin position="35"/>
        <end position="128"/>
    </location>
</feature>
<evidence type="ECO:0000313" key="2">
    <source>
        <dbReference type="EMBL" id="KIM73428.1"/>
    </source>
</evidence>
<dbReference type="AlphaFoldDB" id="A0A0C3AHY6"/>
<protein>
    <recommendedName>
        <fullName evidence="1">HNH nuclease domain-containing protein</fullName>
    </recommendedName>
</protein>